<dbReference type="GO" id="GO:0004674">
    <property type="term" value="F:protein serine/threonine kinase activity"/>
    <property type="evidence" value="ECO:0007669"/>
    <property type="project" value="UniProtKB-EC"/>
</dbReference>
<keyword evidence="5" id="KW-0067">ATP-binding</keyword>
<keyword evidence="9" id="KW-1185">Reference proteome</keyword>
<evidence type="ECO:0000256" key="3">
    <source>
        <dbReference type="ARBA" id="ARBA00022741"/>
    </source>
</evidence>
<evidence type="ECO:0000313" key="9">
    <source>
        <dbReference type="Proteomes" id="UP000800235"/>
    </source>
</evidence>
<dbReference type="EMBL" id="MU007114">
    <property type="protein sequence ID" value="KAF2420029.1"/>
    <property type="molecule type" value="Genomic_DNA"/>
</dbReference>
<dbReference type="InterPro" id="IPR050660">
    <property type="entry name" value="NEK_Ser/Thr_kinase"/>
</dbReference>
<reference evidence="8" key="1">
    <citation type="journal article" date="2020" name="Stud. Mycol.">
        <title>101 Dothideomycetes genomes: a test case for predicting lifestyles and emergence of pathogens.</title>
        <authorList>
            <person name="Haridas S."/>
            <person name="Albert R."/>
            <person name="Binder M."/>
            <person name="Bloem J."/>
            <person name="Labutti K."/>
            <person name="Salamov A."/>
            <person name="Andreopoulos B."/>
            <person name="Baker S."/>
            <person name="Barry K."/>
            <person name="Bills G."/>
            <person name="Bluhm B."/>
            <person name="Cannon C."/>
            <person name="Castanera R."/>
            <person name="Culley D."/>
            <person name="Daum C."/>
            <person name="Ezra D."/>
            <person name="Gonzalez J."/>
            <person name="Henrissat B."/>
            <person name="Kuo A."/>
            <person name="Liang C."/>
            <person name="Lipzen A."/>
            <person name="Lutzoni F."/>
            <person name="Magnuson J."/>
            <person name="Mondo S."/>
            <person name="Nolan M."/>
            <person name="Ohm R."/>
            <person name="Pangilinan J."/>
            <person name="Park H.-J."/>
            <person name="Ramirez L."/>
            <person name="Alfaro M."/>
            <person name="Sun H."/>
            <person name="Tritt A."/>
            <person name="Yoshinaga Y."/>
            <person name="Zwiers L.-H."/>
            <person name="Turgeon B."/>
            <person name="Goodwin S."/>
            <person name="Spatafora J."/>
            <person name="Crous P."/>
            <person name="Grigoriev I."/>
        </authorList>
    </citation>
    <scope>NUCLEOTIDE SEQUENCE</scope>
    <source>
        <strain evidence="8">CBS 130266</strain>
    </source>
</reference>
<dbReference type="AlphaFoldDB" id="A0A9P4NG07"/>
<dbReference type="Gene3D" id="1.10.510.10">
    <property type="entry name" value="Transferase(Phosphotransferase) domain 1"/>
    <property type="match status" value="1"/>
</dbReference>
<organism evidence="8 9">
    <name type="scientific">Tothia fuscella</name>
    <dbReference type="NCBI Taxonomy" id="1048955"/>
    <lineage>
        <taxon>Eukaryota</taxon>
        <taxon>Fungi</taxon>
        <taxon>Dikarya</taxon>
        <taxon>Ascomycota</taxon>
        <taxon>Pezizomycotina</taxon>
        <taxon>Dothideomycetes</taxon>
        <taxon>Pleosporomycetidae</taxon>
        <taxon>Venturiales</taxon>
        <taxon>Cylindrosympodiaceae</taxon>
        <taxon>Tothia</taxon>
    </lineage>
</organism>
<evidence type="ECO:0000313" key="8">
    <source>
        <dbReference type="EMBL" id="KAF2420029.1"/>
    </source>
</evidence>
<dbReference type="InterPro" id="IPR000719">
    <property type="entry name" value="Prot_kinase_dom"/>
</dbReference>
<gene>
    <name evidence="8" type="ORF">EJ08DRAFT_33318</name>
</gene>
<accession>A0A9P4NG07</accession>
<name>A0A9P4NG07_9PEZI</name>
<comment type="caution">
    <text evidence="8">The sequence shown here is derived from an EMBL/GenBank/DDBJ whole genome shotgun (WGS) entry which is preliminary data.</text>
</comment>
<evidence type="ECO:0000259" key="7">
    <source>
        <dbReference type="PROSITE" id="PS50011"/>
    </source>
</evidence>
<dbReference type="InterPro" id="IPR011009">
    <property type="entry name" value="Kinase-like_dom_sf"/>
</dbReference>
<dbReference type="SUPFAM" id="SSF56112">
    <property type="entry name" value="Protein kinase-like (PK-like)"/>
    <property type="match status" value="1"/>
</dbReference>
<keyword evidence="4 8" id="KW-0418">Kinase</keyword>
<keyword evidence="2" id="KW-0808">Transferase</keyword>
<dbReference type="Proteomes" id="UP000800235">
    <property type="component" value="Unassembled WGS sequence"/>
</dbReference>
<evidence type="ECO:0000256" key="1">
    <source>
        <dbReference type="ARBA" id="ARBA00012513"/>
    </source>
</evidence>
<dbReference type="EC" id="2.7.11.1" evidence="1"/>
<evidence type="ECO:0000256" key="4">
    <source>
        <dbReference type="ARBA" id="ARBA00022777"/>
    </source>
</evidence>
<keyword evidence="3" id="KW-0547">Nucleotide-binding</keyword>
<feature type="domain" description="Protein kinase" evidence="7">
    <location>
        <begin position="40"/>
        <end position="289"/>
    </location>
</feature>
<protein>
    <recommendedName>
        <fullName evidence="1">non-specific serine/threonine protein kinase</fullName>
        <ecNumber evidence="1">2.7.11.1</ecNumber>
    </recommendedName>
</protein>
<dbReference type="PANTHER" id="PTHR43671">
    <property type="entry name" value="SERINE/THREONINE-PROTEIN KINASE NEK"/>
    <property type="match status" value="1"/>
</dbReference>
<dbReference type="GO" id="GO:0005524">
    <property type="term" value="F:ATP binding"/>
    <property type="evidence" value="ECO:0007669"/>
    <property type="project" value="UniProtKB-KW"/>
</dbReference>
<dbReference type="Pfam" id="PF00069">
    <property type="entry name" value="Pkinase"/>
    <property type="match status" value="1"/>
</dbReference>
<evidence type="ECO:0000256" key="2">
    <source>
        <dbReference type="ARBA" id="ARBA00022679"/>
    </source>
</evidence>
<feature type="region of interest" description="Disordered" evidence="6">
    <location>
        <begin position="246"/>
        <end position="272"/>
    </location>
</feature>
<dbReference type="InterPro" id="IPR008271">
    <property type="entry name" value="Ser/Thr_kinase_AS"/>
</dbReference>
<dbReference type="OrthoDB" id="310217at2759"/>
<proteinExistence type="predicted"/>
<sequence length="289" mass="32675">MVQDKITTNDDLPHTAFPKKALLEPVVKADGKGGFIKQAWYCRSYIGGGGFGKCYHWILYDTDTNKVVKSVVSKNMDLSASDWNDRRTWSSPYTPGGVLSEVYIHQRLSQTGNTSILPYLGYKLDKKKYQAKIYTSYSNRGELFGLMKHYNRMSHRAGTPCPIPEPYIWHVANSLLNSMNCMYSGATNKNIAGPGEWVEVVHLDFKAHNLLLFDPDPKDRIASKYHWPSVKVIDFGLARELRDDFANPRDYKGPGTTDFRAPEQRGRDNATNSLPFSCATDVWGLGTNY</sequence>
<evidence type="ECO:0000256" key="5">
    <source>
        <dbReference type="ARBA" id="ARBA00022840"/>
    </source>
</evidence>
<dbReference type="PROSITE" id="PS00108">
    <property type="entry name" value="PROTEIN_KINASE_ST"/>
    <property type="match status" value="1"/>
</dbReference>
<dbReference type="PANTHER" id="PTHR43671:SF13">
    <property type="entry name" value="SERINE_THREONINE-PROTEIN KINASE NEK2"/>
    <property type="match status" value="1"/>
</dbReference>
<dbReference type="PROSITE" id="PS50011">
    <property type="entry name" value="PROTEIN_KINASE_DOM"/>
    <property type="match status" value="1"/>
</dbReference>
<dbReference type="SMART" id="SM00220">
    <property type="entry name" value="S_TKc"/>
    <property type="match status" value="1"/>
</dbReference>
<evidence type="ECO:0000256" key="6">
    <source>
        <dbReference type="SAM" id="MobiDB-lite"/>
    </source>
</evidence>